<proteinExistence type="predicted"/>
<evidence type="ECO:0000313" key="1">
    <source>
        <dbReference type="EMBL" id="RNA06457.1"/>
    </source>
</evidence>
<reference evidence="1 2" key="1">
    <citation type="journal article" date="2018" name="Sci. Rep.">
        <title>Genomic signatures of local adaptation to the degree of environmental predictability in rotifers.</title>
        <authorList>
            <person name="Franch-Gras L."/>
            <person name="Hahn C."/>
            <person name="Garcia-Roger E.M."/>
            <person name="Carmona M.J."/>
            <person name="Serra M."/>
            <person name="Gomez A."/>
        </authorList>
    </citation>
    <scope>NUCLEOTIDE SEQUENCE [LARGE SCALE GENOMIC DNA]</scope>
    <source>
        <strain evidence="1">HYR1</strain>
    </source>
</reference>
<keyword evidence="2" id="KW-1185">Reference proteome</keyword>
<protein>
    <submittedName>
        <fullName evidence="1">Uncharacterized protein</fullName>
    </submittedName>
</protein>
<sequence>MIGVSNATYSKHHFKDLDESKFYIDSDMHFEWKEYQTETFNEILKGDESIISKWNKKYDMFMLIF</sequence>
<comment type="caution">
    <text evidence="1">The sequence shown here is derived from an EMBL/GenBank/DDBJ whole genome shotgun (WGS) entry which is preliminary data.</text>
</comment>
<dbReference type="Proteomes" id="UP000276133">
    <property type="component" value="Unassembled WGS sequence"/>
</dbReference>
<accession>A0A3M7Q4V6</accession>
<name>A0A3M7Q4V6_BRAPC</name>
<gene>
    <name evidence="1" type="ORF">BpHYR1_000388</name>
</gene>
<organism evidence="1 2">
    <name type="scientific">Brachionus plicatilis</name>
    <name type="common">Marine rotifer</name>
    <name type="synonym">Brachionus muelleri</name>
    <dbReference type="NCBI Taxonomy" id="10195"/>
    <lineage>
        <taxon>Eukaryota</taxon>
        <taxon>Metazoa</taxon>
        <taxon>Spiralia</taxon>
        <taxon>Gnathifera</taxon>
        <taxon>Rotifera</taxon>
        <taxon>Eurotatoria</taxon>
        <taxon>Monogononta</taxon>
        <taxon>Pseudotrocha</taxon>
        <taxon>Ploima</taxon>
        <taxon>Brachionidae</taxon>
        <taxon>Brachionus</taxon>
    </lineage>
</organism>
<dbReference type="EMBL" id="REGN01007389">
    <property type="protein sequence ID" value="RNA06457.1"/>
    <property type="molecule type" value="Genomic_DNA"/>
</dbReference>
<evidence type="ECO:0000313" key="2">
    <source>
        <dbReference type="Proteomes" id="UP000276133"/>
    </source>
</evidence>
<dbReference type="AlphaFoldDB" id="A0A3M7Q4V6"/>